<gene>
    <name evidence="2" type="ORF">E5986_09890</name>
</gene>
<name>A0A4S4G1W3_9ACTN</name>
<evidence type="ECO:0000313" key="3">
    <source>
        <dbReference type="Proteomes" id="UP000308978"/>
    </source>
</evidence>
<sequence>MSRSFKGFLQAYTQELTGCETSSIKKLFEAVAGDSPRGAEALLLLALASGRADYLMRQADGTSFEAAYRAALADLDRAGGMLEKWLEQLPGQNRYRKVWNAWRSEATRLERDRRMLPGVRDAIDRVMAERGMTRAQACRLTGLNKGNFYAFMKGDVAKLSRETAVNAYRTLANG</sequence>
<dbReference type="InterPro" id="IPR001387">
    <property type="entry name" value="Cro/C1-type_HTH"/>
</dbReference>
<reference evidence="2 3" key="1">
    <citation type="submission" date="2019-04" db="EMBL/GenBank/DDBJ databases">
        <title>Microbes associate with the intestines of laboratory mice.</title>
        <authorList>
            <person name="Navarre W."/>
            <person name="Wong E."/>
            <person name="Huang K.C."/>
            <person name="Tropini C."/>
            <person name="Ng K."/>
            <person name="Yu B."/>
        </authorList>
    </citation>
    <scope>NUCLEOTIDE SEQUENCE [LARGE SCALE GENOMIC DNA]</scope>
    <source>
        <strain evidence="2 3">NM80_B27</strain>
    </source>
</reference>
<dbReference type="Pfam" id="PF13443">
    <property type="entry name" value="HTH_26"/>
    <property type="match status" value="1"/>
</dbReference>
<dbReference type="EMBL" id="SSTJ01000015">
    <property type="protein sequence ID" value="THG36522.1"/>
    <property type="molecule type" value="Genomic_DNA"/>
</dbReference>
<dbReference type="AlphaFoldDB" id="A0A4S4G1W3"/>
<evidence type="ECO:0000259" key="1">
    <source>
        <dbReference type="Pfam" id="PF13443"/>
    </source>
</evidence>
<comment type="caution">
    <text evidence="2">The sequence shown here is derived from an EMBL/GenBank/DDBJ whole genome shotgun (WGS) entry which is preliminary data.</text>
</comment>
<feature type="domain" description="HTH cro/C1-type" evidence="1">
    <location>
        <begin position="123"/>
        <end position="163"/>
    </location>
</feature>
<protein>
    <recommendedName>
        <fullName evidence="1">HTH cro/C1-type domain-containing protein</fullName>
    </recommendedName>
</protein>
<organism evidence="2 3">
    <name type="scientific">Adlercreutzia caecimuris</name>
    <dbReference type="NCBI Taxonomy" id="671266"/>
    <lineage>
        <taxon>Bacteria</taxon>
        <taxon>Bacillati</taxon>
        <taxon>Actinomycetota</taxon>
        <taxon>Coriobacteriia</taxon>
        <taxon>Eggerthellales</taxon>
        <taxon>Eggerthellaceae</taxon>
        <taxon>Adlercreutzia</taxon>
    </lineage>
</organism>
<evidence type="ECO:0000313" key="2">
    <source>
        <dbReference type="EMBL" id="THG36522.1"/>
    </source>
</evidence>
<proteinExistence type="predicted"/>
<accession>A0A4S4G1W3</accession>
<dbReference type="Proteomes" id="UP000308978">
    <property type="component" value="Unassembled WGS sequence"/>
</dbReference>
<dbReference type="RefSeq" id="WP_136435528.1">
    <property type="nucleotide sequence ID" value="NZ_CATAHP010000148.1"/>
</dbReference>